<dbReference type="AlphaFoldDB" id="A0A1I4XK99"/>
<organism evidence="1 2">
    <name type="scientific">Algoriella xinjiangensis</name>
    <dbReference type="NCBI Taxonomy" id="684065"/>
    <lineage>
        <taxon>Bacteria</taxon>
        <taxon>Pseudomonadati</taxon>
        <taxon>Bacteroidota</taxon>
        <taxon>Flavobacteriia</taxon>
        <taxon>Flavobacteriales</taxon>
        <taxon>Weeksellaceae</taxon>
        <taxon>Algoriella</taxon>
    </lineage>
</organism>
<reference evidence="2" key="1">
    <citation type="submission" date="2016-10" db="EMBL/GenBank/DDBJ databases">
        <authorList>
            <person name="Varghese N."/>
            <person name="Submissions S."/>
        </authorList>
    </citation>
    <scope>NUCLEOTIDE SEQUENCE [LARGE SCALE GENOMIC DNA]</scope>
    <source>
        <strain evidence="2">XJ109</strain>
    </source>
</reference>
<evidence type="ECO:0000313" key="1">
    <source>
        <dbReference type="EMBL" id="SFN25680.1"/>
    </source>
</evidence>
<protein>
    <recommendedName>
        <fullName evidence="3">Hemerythrin HHE cation binding domain-containing protein</fullName>
    </recommendedName>
</protein>
<dbReference type="OrthoDB" id="9793254at2"/>
<dbReference type="Proteomes" id="UP000199149">
    <property type="component" value="Unassembled WGS sequence"/>
</dbReference>
<evidence type="ECO:0000313" key="2">
    <source>
        <dbReference type="Proteomes" id="UP000199149"/>
    </source>
</evidence>
<name>A0A1I4XK99_9FLAO</name>
<dbReference type="EMBL" id="FOUZ01000009">
    <property type="protein sequence ID" value="SFN25680.1"/>
    <property type="molecule type" value="Genomic_DNA"/>
</dbReference>
<dbReference type="RefSeq" id="WP_092908468.1">
    <property type="nucleotide sequence ID" value="NZ_FOUZ01000009.1"/>
</dbReference>
<gene>
    <name evidence="1" type="ORF">SAMN05421738_10942</name>
</gene>
<keyword evidence="2" id="KW-1185">Reference proteome</keyword>
<evidence type="ECO:0008006" key="3">
    <source>
        <dbReference type="Google" id="ProtNLM"/>
    </source>
</evidence>
<sequence length="165" mass="20103">MKLTIDVPQVNLSNSTYKVGLKLNEACERHHKTLFFCWNIRAGIDKGVEMQRMVDYVNWYGENILFKKFEIEENYLFALLDEEHYLVKRALKEHRRLKRLFKIDVKNPMKSLIYIEEELDLHIRFEEKQMFPEFEKNSTQSKLKVIKEHFNLLLTNSDWKDQFWI</sequence>
<dbReference type="STRING" id="684065.SAMN05421738_10942"/>
<proteinExistence type="predicted"/>
<accession>A0A1I4XK99</accession>